<keyword evidence="3" id="KW-1185">Reference proteome</keyword>
<reference evidence="3" key="2">
    <citation type="submission" date="2015-01" db="EMBL/GenBank/DDBJ databases">
        <title>Evolutionary Origins and Diversification of the Mycorrhizal Mutualists.</title>
        <authorList>
            <consortium name="DOE Joint Genome Institute"/>
            <consortium name="Mycorrhizal Genomics Consortium"/>
            <person name="Kohler A."/>
            <person name="Kuo A."/>
            <person name="Nagy L.G."/>
            <person name="Floudas D."/>
            <person name="Copeland A."/>
            <person name="Barry K.W."/>
            <person name="Cichocki N."/>
            <person name="Veneault-Fourrey C."/>
            <person name="LaButti K."/>
            <person name="Lindquist E.A."/>
            <person name="Lipzen A."/>
            <person name="Lundell T."/>
            <person name="Morin E."/>
            <person name="Murat C."/>
            <person name="Riley R."/>
            <person name="Ohm R."/>
            <person name="Sun H."/>
            <person name="Tunlid A."/>
            <person name="Henrissat B."/>
            <person name="Grigoriev I.V."/>
            <person name="Hibbett D.S."/>
            <person name="Martin F."/>
        </authorList>
    </citation>
    <scope>NUCLEOTIDE SEQUENCE [LARGE SCALE GENOMIC DNA]</scope>
    <source>
        <strain evidence="3">Zn</strain>
    </source>
</reference>
<organism evidence="2 3">
    <name type="scientific">Oidiodendron maius (strain Zn)</name>
    <dbReference type="NCBI Taxonomy" id="913774"/>
    <lineage>
        <taxon>Eukaryota</taxon>
        <taxon>Fungi</taxon>
        <taxon>Dikarya</taxon>
        <taxon>Ascomycota</taxon>
        <taxon>Pezizomycotina</taxon>
        <taxon>Leotiomycetes</taxon>
        <taxon>Leotiomycetes incertae sedis</taxon>
        <taxon>Myxotrichaceae</taxon>
        <taxon>Oidiodendron</taxon>
    </lineage>
</organism>
<evidence type="ECO:0000256" key="1">
    <source>
        <dbReference type="SAM" id="MobiDB-lite"/>
    </source>
</evidence>
<name>A0A0C3CQK9_OIDMZ</name>
<dbReference type="EMBL" id="KN832876">
    <property type="protein sequence ID" value="KIN01319.1"/>
    <property type="molecule type" value="Genomic_DNA"/>
</dbReference>
<sequence length="126" mass="13815">MFFSLHISQLCNPRHLIRHAKPIIKSHVLVVLLQQLVEVHSVIGVRQTGPVAASTAAATGDGHKAVDAEGDQSEDKEENDDDDGDDVVFLHFVCVEERSLSVIRMVDSCALEVRDGAGSDEARRWT</sequence>
<reference evidence="2 3" key="1">
    <citation type="submission" date="2014-04" db="EMBL/GenBank/DDBJ databases">
        <authorList>
            <consortium name="DOE Joint Genome Institute"/>
            <person name="Kuo A."/>
            <person name="Martino E."/>
            <person name="Perotto S."/>
            <person name="Kohler A."/>
            <person name="Nagy L.G."/>
            <person name="Floudas D."/>
            <person name="Copeland A."/>
            <person name="Barry K.W."/>
            <person name="Cichocki N."/>
            <person name="Veneault-Fourrey C."/>
            <person name="LaButti K."/>
            <person name="Lindquist E.A."/>
            <person name="Lipzen A."/>
            <person name="Lundell T."/>
            <person name="Morin E."/>
            <person name="Murat C."/>
            <person name="Sun H."/>
            <person name="Tunlid A."/>
            <person name="Henrissat B."/>
            <person name="Grigoriev I.V."/>
            <person name="Hibbett D.S."/>
            <person name="Martin F."/>
            <person name="Nordberg H.P."/>
            <person name="Cantor M.N."/>
            <person name="Hua S.X."/>
        </authorList>
    </citation>
    <scope>NUCLEOTIDE SEQUENCE [LARGE SCALE GENOMIC DNA]</scope>
    <source>
        <strain evidence="2 3">Zn</strain>
    </source>
</reference>
<protein>
    <submittedName>
        <fullName evidence="2">Uncharacterized protein</fullName>
    </submittedName>
</protein>
<dbReference type="InParanoid" id="A0A0C3CQK9"/>
<dbReference type="HOGENOM" id="CLU_1982219_0_0_1"/>
<dbReference type="AlphaFoldDB" id="A0A0C3CQK9"/>
<proteinExistence type="predicted"/>
<feature type="compositionally biased region" description="Acidic residues" evidence="1">
    <location>
        <begin position="68"/>
        <end position="84"/>
    </location>
</feature>
<evidence type="ECO:0000313" key="2">
    <source>
        <dbReference type="EMBL" id="KIN01319.1"/>
    </source>
</evidence>
<accession>A0A0C3CQK9</accession>
<evidence type="ECO:0000313" key="3">
    <source>
        <dbReference type="Proteomes" id="UP000054321"/>
    </source>
</evidence>
<dbReference type="Proteomes" id="UP000054321">
    <property type="component" value="Unassembled WGS sequence"/>
</dbReference>
<gene>
    <name evidence="2" type="ORF">OIDMADRAFT_19216</name>
</gene>
<feature type="region of interest" description="Disordered" evidence="1">
    <location>
        <begin position="54"/>
        <end position="84"/>
    </location>
</feature>